<name>A0A3N4MW37_9BACT</name>
<dbReference type="EMBL" id="RMBX01000010">
    <property type="protein sequence ID" value="RPD39613.1"/>
    <property type="molecule type" value="Genomic_DNA"/>
</dbReference>
<dbReference type="AlphaFoldDB" id="A0A3N4MW37"/>
<evidence type="ECO:0000313" key="2">
    <source>
        <dbReference type="Proteomes" id="UP000279089"/>
    </source>
</evidence>
<reference evidence="2" key="1">
    <citation type="submission" date="2018-11" db="EMBL/GenBank/DDBJ databases">
        <title>Chitinophaga lutea sp.nov., isolate from arsenic contaminated soil.</title>
        <authorList>
            <person name="Zong Y."/>
        </authorList>
    </citation>
    <scope>NUCLEOTIDE SEQUENCE [LARGE SCALE GENOMIC DNA]</scope>
    <source>
        <strain evidence="2">YLT18</strain>
    </source>
</reference>
<accession>A0A3N4MW37</accession>
<sequence>MIKFVIVQKFVIARSSGDLCRSATKQSPNTGYISPIREIASSPHPLSSAAPRNDELYLIGIADKIKAIIR</sequence>
<dbReference type="Proteomes" id="UP000279089">
    <property type="component" value="Unassembled WGS sequence"/>
</dbReference>
<evidence type="ECO:0000313" key="1">
    <source>
        <dbReference type="EMBL" id="RPD39613.1"/>
    </source>
</evidence>
<gene>
    <name evidence="1" type="ORF">EG028_18370</name>
</gene>
<comment type="caution">
    <text evidence="1">The sequence shown here is derived from an EMBL/GenBank/DDBJ whole genome shotgun (WGS) entry which is preliminary data.</text>
</comment>
<protein>
    <submittedName>
        <fullName evidence="1">Uncharacterized protein</fullName>
    </submittedName>
</protein>
<organism evidence="1 2">
    <name type="scientific">Chitinophaga barathri</name>
    <dbReference type="NCBI Taxonomy" id="1647451"/>
    <lineage>
        <taxon>Bacteria</taxon>
        <taxon>Pseudomonadati</taxon>
        <taxon>Bacteroidota</taxon>
        <taxon>Chitinophagia</taxon>
        <taxon>Chitinophagales</taxon>
        <taxon>Chitinophagaceae</taxon>
        <taxon>Chitinophaga</taxon>
    </lineage>
</organism>
<proteinExistence type="predicted"/>
<keyword evidence="2" id="KW-1185">Reference proteome</keyword>